<sequence>MKLFREVVQDRFGNVRALVPVEIRLAGTTTKATLYATDDVGGDVLVNPQATDNNGYLEAYIADGTFDLVVAPGQPGSYTIPDVQHADLIGLRSAVLADYEVAAANAADSVAGNLQPIVGEAQAGAAQAQAWATSAGAPDPATPTIKSARGYAIEADAKSQAAGVSAAVALTAAGPNYANAAAGLAATSVGQSFAVFDGINTVTIYRHDAGPVATVLRRYPFDLVPRLADQDRRIAATISPTVAALRLGWEGTAGAATAEAKITSFQQPIAHATAVTERWRGMVRTAGLHFHAPYDATTMLIDNPDTGQSWQVDFGLELSGTQKFRQLVVTDSGLIICIPYSATWFLVIDPRTMVDGDPRTIKGWRETFGLPAAALSGAGKYDGGTLIGDTLVCAPFNATSVPFIDVKNMTGRVLTATQLGLTSTALNGSAKYSDVVSIGSKAYCVAFGAANFLVIDVPTETATQPTFGLTLSDANKFSSAIVVGKLIYLCPFTSADVGVLDTVAGTGSRTAMGASLTGNNKWRKIVRVSRKLVCVPGDANDFLEIDLDNTSGSTFGTATRKAYSIYDVRVPGTTGTLPNGTKWSGALAYGDVIHGCPCGTTQAGQDILLLDMAANAGAGQAMHTDRRVFLPTGVTGSTKWFGANGHPNGWNYCWPASATDFLIFRDDDPDNDFPVAVRHNLGLTLTDGDQKFQGGFLTGDLKLGSFPRSQETRMCFIDPADKTASPYGTAILTDFGGATDLDTGATGVPLGTGAVDEQKWHSSDVGMDGCAYGIPYNAEKVIIYDYRNPDASKIMLTNFGLDLSGIDKWVGTVLYPNGWLVCAPRSHSKILIIDTNPQSPTYRQAWLVDCGKDINALSLAGQTTLKYSFPQIGADGRIYFMPRTARNVMVLDPSDTSEHPFGKLTFETGGLDMTPLGTLAGSGYTIAAKTGPDGVILAAAVGGTLAGVGHFLFINTMTGVWRWSDLGLQSQLNASNKVAGCMHTLAGKLIFIPRSANFAIQVKLKGVPPLPAAAVLGPYLNKC</sequence>
<keyword evidence="2" id="KW-1185">Reference proteome</keyword>
<dbReference type="Proteomes" id="UP000309138">
    <property type="component" value="Unassembled WGS sequence"/>
</dbReference>
<dbReference type="AlphaFoldDB" id="A0A4U1L1B6"/>
<name>A0A4U1L1B6_9SPHN</name>
<comment type="caution">
    <text evidence="1">The sequence shown here is derived from an EMBL/GenBank/DDBJ whole genome shotgun (WGS) entry which is preliminary data.</text>
</comment>
<accession>A0A4U1L1B6</accession>
<organism evidence="1 2">
    <name type="scientific">Sphingomonas baiyangensis</name>
    <dbReference type="NCBI Taxonomy" id="2572576"/>
    <lineage>
        <taxon>Bacteria</taxon>
        <taxon>Pseudomonadati</taxon>
        <taxon>Pseudomonadota</taxon>
        <taxon>Alphaproteobacteria</taxon>
        <taxon>Sphingomonadales</taxon>
        <taxon>Sphingomonadaceae</taxon>
        <taxon>Sphingomonas</taxon>
    </lineage>
</organism>
<proteinExistence type="predicted"/>
<dbReference type="EMBL" id="SWKR01000002">
    <property type="protein sequence ID" value="TKD50589.1"/>
    <property type="molecule type" value="Genomic_DNA"/>
</dbReference>
<evidence type="ECO:0000313" key="2">
    <source>
        <dbReference type="Proteomes" id="UP000309138"/>
    </source>
</evidence>
<protein>
    <submittedName>
        <fullName evidence="1">Uncharacterized protein</fullName>
    </submittedName>
</protein>
<gene>
    <name evidence="1" type="ORF">FBR43_07280</name>
</gene>
<reference evidence="1 2" key="1">
    <citation type="submission" date="2019-04" db="EMBL/GenBank/DDBJ databases">
        <authorList>
            <person name="Yang Y."/>
            <person name="Wei D."/>
        </authorList>
    </citation>
    <scope>NUCLEOTIDE SEQUENCE [LARGE SCALE GENOMIC DNA]</scope>
    <source>
        <strain evidence="1 2">L-1-4w-11</strain>
    </source>
</reference>
<dbReference type="OrthoDB" id="345339at2"/>
<evidence type="ECO:0000313" key="1">
    <source>
        <dbReference type="EMBL" id="TKD50589.1"/>
    </source>
</evidence>
<dbReference type="RefSeq" id="WP_136942532.1">
    <property type="nucleotide sequence ID" value="NZ_SWKR01000002.1"/>
</dbReference>